<gene>
    <name evidence="3" type="ordered locus">Entcl_0229</name>
</gene>
<dbReference type="eggNOG" id="COG3539">
    <property type="taxonomic scope" value="Bacteria"/>
</dbReference>
<feature type="signal peptide" evidence="1">
    <location>
        <begin position="1"/>
        <end position="23"/>
    </location>
</feature>
<evidence type="ECO:0000256" key="1">
    <source>
        <dbReference type="SAM" id="SignalP"/>
    </source>
</evidence>
<reference evidence="3 4" key="2">
    <citation type="journal article" date="2011" name="Stand. Genomic Sci.">
        <title>Complete genome sequence of 'Enterobacter lignolyticus' SCF1.</title>
        <authorList>
            <person name="Deangelis K.M."/>
            <person name="D'Haeseleer P."/>
            <person name="Chivian D."/>
            <person name="Fortney J.L."/>
            <person name="Khudyakov J."/>
            <person name="Simmons B."/>
            <person name="Woo H."/>
            <person name="Arkin A.P."/>
            <person name="Davenport K.W."/>
            <person name="Goodwin L."/>
            <person name="Chen A."/>
            <person name="Ivanova N."/>
            <person name="Kyrpides N.C."/>
            <person name="Mavromatis K."/>
            <person name="Woyke T."/>
            <person name="Hazen T.C."/>
        </authorList>
    </citation>
    <scope>NUCLEOTIDE SEQUENCE [LARGE SCALE GENOMIC DNA]</scope>
    <source>
        <strain evidence="3 4">SCF1</strain>
    </source>
</reference>
<reference evidence="4" key="1">
    <citation type="submission" date="2010-10" db="EMBL/GenBank/DDBJ databases">
        <title>Complete sequence of Enterobacter cloacae SCF1.</title>
        <authorList>
            <consortium name="US DOE Joint Genome Institute"/>
            <person name="Lucas S."/>
            <person name="Copeland A."/>
            <person name="Lapidus A."/>
            <person name="Cheng J.-F."/>
            <person name="Bruce D."/>
            <person name="Goodwin L."/>
            <person name="Pitluck S."/>
            <person name="Davenport K."/>
            <person name="Detter J.C."/>
            <person name="Han C."/>
            <person name="Tapia R."/>
            <person name="Land M."/>
            <person name="Hauser L."/>
            <person name="Chang Y.-J."/>
            <person name="Jeffries C."/>
            <person name="Kyrpides N."/>
            <person name="Ivanova N."/>
            <person name="Mikhailova N."/>
            <person name="DeAngelis K."/>
            <person name="Arkin A.P."/>
            <person name="Chivian D."/>
            <person name="Edwards B."/>
            <person name="Woo H."/>
            <person name="Hazen T.C."/>
            <person name="Woyke T."/>
        </authorList>
    </citation>
    <scope>NUCLEOTIDE SEQUENCE [LARGE SCALE GENOMIC DNA]</scope>
    <source>
        <strain evidence="4">SCF1</strain>
    </source>
</reference>
<dbReference type="Pfam" id="PF00419">
    <property type="entry name" value="Fimbrial"/>
    <property type="match status" value="1"/>
</dbReference>
<dbReference type="KEGG" id="esc:Entcl_0229"/>
<dbReference type="GO" id="GO:0043709">
    <property type="term" value="P:cell adhesion involved in single-species biofilm formation"/>
    <property type="evidence" value="ECO:0007669"/>
    <property type="project" value="TreeGrafter"/>
</dbReference>
<feature type="chain" id="PRO_5003170339" evidence="1">
    <location>
        <begin position="24"/>
        <end position="185"/>
    </location>
</feature>
<dbReference type="InterPro" id="IPR008966">
    <property type="entry name" value="Adhesion_dom_sf"/>
</dbReference>
<evidence type="ECO:0000313" key="3">
    <source>
        <dbReference type="EMBL" id="ADO46507.1"/>
    </source>
</evidence>
<dbReference type="STRING" id="701347.Entcl_0229"/>
<dbReference type="RefSeq" id="WP_013364286.1">
    <property type="nucleotide sequence ID" value="NC_014618.1"/>
</dbReference>
<dbReference type="InterPro" id="IPR000259">
    <property type="entry name" value="Adhesion_dom_fimbrial"/>
</dbReference>
<dbReference type="GO" id="GO:0009289">
    <property type="term" value="C:pilus"/>
    <property type="evidence" value="ECO:0007669"/>
    <property type="project" value="InterPro"/>
</dbReference>
<protein>
    <submittedName>
        <fullName evidence="3">Fimbrial protein domain-containing protein</fullName>
    </submittedName>
</protein>
<dbReference type="PANTHER" id="PTHR33420:SF10">
    <property type="entry name" value="FIMBRIAE MAJOR SUBUNIT"/>
    <property type="match status" value="1"/>
</dbReference>
<dbReference type="InterPro" id="IPR036937">
    <property type="entry name" value="Adhesion_dom_fimbrial_sf"/>
</dbReference>
<organism evidence="3 4">
    <name type="scientific">Enterobacter lignolyticus (strain SCF1)</name>
    <dbReference type="NCBI Taxonomy" id="701347"/>
    <lineage>
        <taxon>Bacteria</taxon>
        <taxon>Pseudomonadati</taxon>
        <taxon>Pseudomonadota</taxon>
        <taxon>Gammaproteobacteria</taxon>
        <taxon>Enterobacterales</taxon>
        <taxon>Enterobacteriaceae</taxon>
        <taxon>Pluralibacter</taxon>
    </lineage>
</organism>
<dbReference type="InterPro" id="IPR050263">
    <property type="entry name" value="Bact_Fimbrial_Adh_Pro"/>
</dbReference>
<proteinExistence type="predicted"/>
<evidence type="ECO:0000313" key="4">
    <source>
        <dbReference type="Proteomes" id="UP000006872"/>
    </source>
</evidence>
<dbReference type="Gene3D" id="2.60.40.1090">
    <property type="entry name" value="Fimbrial-type adhesion domain"/>
    <property type="match status" value="1"/>
</dbReference>
<keyword evidence="4" id="KW-1185">Reference proteome</keyword>
<evidence type="ECO:0000259" key="2">
    <source>
        <dbReference type="Pfam" id="PF00419"/>
    </source>
</evidence>
<accession>E3GA60</accession>
<name>E3GA60_ENTLS</name>
<dbReference type="SUPFAM" id="SSF49401">
    <property type="entry name" value="Bacterial adhesins"/>
    <property type="match status" value="1"/>
</dbReference>
<dbReference type="EMBL" id="CP002272">
    <property type="protein sequence ID" value="ADO46507.1"/>
    <property type="molecule type" value="Genomic_DNA"/>
</dbReference>
<dbReference type="Proteomes" id="UP000006872">
    <property type="component" value="Chromosome"/>
</dbReference>
<dbReference type="PANTHER" id="PTHR33420">
    <property type="entry name" value="FIMBRIAL SUBUNIT ELFA-RELATED"/>
    <property type="match status" value="1"/>
</dbReference>
<dbReference type="HOGENOM" id="CLU_088965_2_2_6"/>
<keyword evidence="1" id="KW-0732">Signal</keyword>
<dbReference type="AlphaFoldDB" id="E3GA60"/>
<sequence>MTSSMRNICLLIAAGVISSSAFAAPTVTFQGEVTDQTCSVTINGQSNSIVMLPTVAMTDFGATLANGQVAGLTPFTVSLTGCTASGSPQNISTKFLGYNVDATSGVMGNRAATNAASGFGIQLTDSGTGGSPVMLNGPTNVAGLVLPAGATSTSYDFGAQYYVIDSSTAAPGAVTAVAEYTVSYF</sequence>
<feature type="domain" description="Fimbrial-type adhesion" evidence="2">
    <location>
        <begin position="28"/>
        <end position="184"/>
    </location>
</feature>